<dbReference type="InterPro" id="IPR036665">
    <property type="entry name" value="PTS_IIA_glucitol/sorbitol_sf"/>
</dbReference>
<dbReference type="PROSITE" id="PS51097">
    <property type="entry name" value="PTS_EIIA_TYPE_5"/>
    <property type="match status" value="1"/>
</dbReference>
<reference evidence="2 3" key="1">
    <citation type="submission" date="2019-10" db="EMBL/GenBank/DDBJ databases">
        <title>Alkalibaculum tamaniensis sp.nov., a new alkaliphilic acetogen, isolated on methoxylated aromatics from a mud volcano.</title>
        <authorList>
            <person name="Khomyakova M.A."/>
            <person name="Merkel A.Y."/>
            <person name="Bonch-Osmolovskaya E.A."/>
            <person name="Slobodkin A.I."/>
        </authorList>
    </citation>
    <scope>NUCLEOTIDE SEQUENCE [LARGE SCALE GENOMIC DNA]</scope>
    <source>
        <strain evidence="2 3">M08DMB</strain>
    </source>
</reference>
<dbReference type="RefSeq" id="WP_152802297.1">
    <property type="nucleotide sequence ID" value="NZ_WHNX01000006.1"/>
</dbReference>
<gene>
    <name evidence="2" type="ORF">GC105_04865</name>
</gene>
<dbReference type="Gene3D" id="2.40.33.40">
    <property type="entry name" value="Phosphotransferase system, glucitol/sorbitol-specific IIA component"/>
    <property type="match status" value="1"/>
</dbReference>
<feature type="modified residue" description="Phosphohistidine; by HPr" evidence="1">
    <location>
        <position position="41"/>
    </location>
</feature>
<dbReference type="PANTHER" id="PTHR40398:SF1">
    <property type="entry name" value="PTS SYSTEM GLUCITOL_SORBITOL-SPECIFIC EIIA COMPONENT"/>
    <property type="match status" value="1"/>
</dbReference>
<dbReference type="PANTHER" id="PTHR40398">
    <property type="entry name" value="PTS SYSTEM GLUCITOL/SORBITOL-SPECIFIC EIIA COMPONENT"/>
    <property type="match status" value="1"/>
</dbReference>
<proteinExistence type="predicted"/>
<organism evidence="2 3">
    <name type="scientific">Alkalibaculum sporogenes</name>
    <dbReference type="NCBI Taxonomy" id="2655001"/>
    <lineage>
        <taxon>Bacteria</taxon>
        <taxon>Bacillati</taxon>
        <taxon>Bacillota</taxon>
        <taxon>Clostridia</taxon>
        <taxon>Eubacteriales</taxon>
        <taxon>Eubacteriaceae</taxon>
        <taxon>Alkalibaculum</taxon>
    </lineage>
</organism>
<dbReference type="EMBL" id="WHNX01000006">
    <property type="protein sequence ID" value="MPW25119.1"/>
    <property type="molecule type" value="Genomic_DNA"/>
</dbReference>
<sequence>MKYNVKITKIGDMALDFLSEDMLIIFNNNAPEELAEISVLHEISELKEEVVVGDKFTLGDDVYTVTAVGYEANQTLKKMGHCSLKFDGADAPQLPGCIHLKGENNPNIKVGKNITIEKGGF</sequence>
<protein>
    <submittedName>
        <fullName evidence="2">PTS sorbitol transporter subunit IIA</fullName>
    </submittedName>
</protein>
<dbReference type="GO" id="GO:0009401">
    <property type="term" value="P:phosphoenolpyruvate-dependent sugar phosphotransferase system"/>
    <property type="evidence" value="ECO:0007669"/>
    <property type="project" value="InterPro"/>
</dbReference>
<comment type="caution">
    <text evidence="2">The sequence shown here is derived from an EMBL/GenBank/DDBJ whole genome shotgun (WGS) entry which is preliminary data.</text>
</comment>
<dbReference type="GO" id="GO:0008982">
    <property type="term" value="F:protein-N(PI)-phosphohistidine-sugar phosphotransferase activity"/>
    <property type="evidence" value="ECO:0007669"/>
    <property type="project" value="InterPro"/>
</dbReference>
<name>A0A6A7K6K6_9FIRM</name>
<dbReference type="InterPro" id="IPR004716">
    <property type="entry name" value="PTS_IIA_glucitol/sorbitol-sp"/>
</dbReference>
<dbReference type="Pfam" id="PF03829">
    <property type="entry name" value="PTSIIA_gutA"/>
    <property type="match status" value="1"/>
</dbReference>
<accession>A0A6A7K6K6</accession>
<evidence type="ECO:0000313" key="2">
    <source>
        <dbReference type="EMBL" id="MPW25119.1"/>
    </source>
</evidence>
<dbReference type="GO" id="GO:0005737">
    <property type="term" value="C:cytoplasm"/>
    <property type="evidence" value="ECO:0007669"/>
    <property type="project" value="InterPro"/>
</dbReference>
<evidence type="ECO:0000256" key="1">
    <source>
        <dbReference type="PROSITE-ProRule" id="PRU00420"/>
    </source>
</evidence>
<keyword evidence="3" id="KW-1185">Reference proteome</keyword>
<dbReference type="AlphaFoldDB" id="A0A6A7K6K6"/>
<dbReference type="SUPFAM" id="SSF141530">
    <property type="entry name" value="PTSIIA/GutA-like"/>
    <property type="match status" value="1"/>
</dbReference>
<dbReference type="GO" id="GO:0016301">
    <property type="term" value="F:kinase activity"/>
    <property type="evidence" value="ECO:0007669"/>
    <property type="project" value="TreeGrafter"/>
</dbReference>
<evidence type="ECO:0000313" key="3">
    <source>
        <dbReference type="Proteomes" id="UP000440004"/>
    </source>
</evidence>
<dbReference type="Proteomes" id="UP000440004">
    <property type="component" value="Unassembled WGS sequence"/>
</dbReference>